<dbReference type="EMBL" id="CAFZ01000097">
    <property type="protein sequence ID" value="CCA70848.1"/>
    <property type="molecule type" value="Genomic_DNA"/>
</dbReference>
<name>G4THQ5_SERID</name>
<sequence>MEATEEPLHYLSLLPQEIWRQILSEVYPPILRVVCESLDADLDYPRMVFNLQSQRAKLRLICKRLEPIAVEVLFKEIAIDPSTWCLQSLFDTIRCITGFGGSPFVYTASAFIQLDCRGNASKIGKVDVDYLQQLHKYCPKIRLMVLNVVFDHTFQMHFDWIKGVETLMIRTHHIESGNLHRISSQVHGLRRLILDTLTFNLVKPVTVADLTCLDLRCSLVKGFGFLSVSKIHQINTIFDPVNLVEHLALFEANGPHLEHLALRSGILSRGLTNVGPLVKGMANVLRLCPRLKVLEVEGQFISSEHPQPALLSIHTLVLCFHNPKRDIIPALCYWGFGSKSEMPTTVTTLVIKMRIGRLSEHGVRNLALSAVDAHFTRLGITFTMKPVRYEQFMGIHISI</sequence>
<accession>G4THQ5</accession>
<gene>
    <name evidence="1" type="ORF">PIIN_04783</name>
</gene>
<comment type="caution">
    <text evidence="1">The sequence shown here is derived from an EMBL/GenBank/DDBJ whole genome shotgun (WGS) entry which is preliminary data.</text>
</comment>
<protein>
    <recommendedName>
        <fullName evidence="3">F-box domain-containing protein</fullName>
    </recommendedName>
</protein>
<dbReference type="InterPro" id="IPR032675">
    <property type="entry name" value="LRR_dom_sf"/>
</dbReference>
<dbReference type="HOGENOM" id="CLU_059428_0_0_1"/>
<reference evidence="1 2" key="1">
    <citation type="journal article" date="2011" name="PLoS Pathog.">
        <title>Endophytic Life Strategies Decoded by Genome and Transcriptome Analyses of the Mutualistic Root Symbiont Piriformospora indica.</title>
        <authorList>
            <person name="Zuccaro A."/>
            <person name="Lahrmann U."/>
            <person name="Guldener U."/>
            <person name="Langen G."/>
            <person name="Pfiffi S."/>
            <person name="Biedenkopf D."/>
            <person name="Wong P."/>
            <person name="Samans B."/>
            <person name="Grimm C."/>
            <person name="Basiewicz M."/>
            <person name="Murat C."/>
            <person name="Martin F."/>
            <person name="Kogel K.H."/>
        </authorList>
    </citation>
    <scope>NUCLEOTIDE SEQUENCE [LARGE SCALE GENOMIC DNA]</scope>
    <source>
        <strain evidence="1 2">DSM 11827</strain>
    </source>
</reference>
<dbReference type="Proteomes" id="UP000007148">
    <property type="component" value="Unassembled WGS sequence"/>
</dbReference>
<evidence type="ECO:0000313" key="2">
    <source>
        <dbReference type="Proteomes" id="UP000007148"/>
    </source>
</evidence>
<evidence type="ECO:0008006" key="3">
    <source>
        <dbReference type="Google" id="ProtNLM"/>
    </source>
</evidence>
<dbReference type="SUPFAM" id="SSF52047">
    <property type="entry name" value="RNI-like"/>
    <property type="match status" value="1"/>
</dbReference>
<dbReference type="OrthoDB" id="3134220at2759"/>
<dbReference type="Gene3D" id="3.80.10.10">
    <property type="entry name" value="Ribonuclease Inhibitor"/>
    <property type="match status" value="1"/>
</dbReference>
<evidence type="ECO:0000313" key="1">
    <source>
        <dbReference type="EMBL" id="CCA70848.1"/>
    </source>
</evidence>
<dbReference type="AlphaFoldDB" id="G4THQ5"/>
<dbReference type="InParanoid" id="G4THQ5"/>
<keyword evidence="2" id="KW-1185">Reference proteome</keyword>
<organism evidence="1 2">
    <name type="scientific">Serendipita indica (strain DSM 11827)</name>
    <name type="common">Root endophyte fungus</name>
    <name type="synonym">Piriformospora indica</name>
    <dbReference type="NCBI Taxonomy" id="1109443"/>
    <lineage>
        <taxon>Eukaryota</taxon>
        <taxon>Fungi</taxon>
        <taxon>Dikarya</taxon>
        <taxon>Basidiomycota</taxon>
        <taxon>Agaricomycotina</taxon>
        <taxon>Agaricomycetes</taxon>
        <taxon>Sebacinales</taxon>
        <taxon>Serendipitaceae</taxon>
        <taxon>Serendipita</taxon>
    </lineage>
</organism>
<proteinExistence type="predicted"/>